<proteinExistence type="predicted"/>
<accession>A0A8J8T1F7</accession>
<dbReference type="Proteomes" id="UP000785679">
    <property type="component" value="Unassembled WGS sequence"/>
</dbReference>
<dbReference type="EMBL" id="RRYP01010465">
    <property type="protein sequence ID" value="TNV78365.1"/>
    <property type="molecule type" value="Genomic_DNA"/>
</dbReference>
<evidence type="ECO:0000313" key="1">
    <source>
        <dbReference type="EMBL" id="TNV78365.1"/>
    </source>
</evidence>
<gene>
    <name evidence="1" type="ORF">FGO68_gene7183</name>
</gene>
<organism evidence="1 2">
    <name type="scientific">Halteria grandinella</name>
    <dbReference type="NCBI Taxonomy" id="5974"/>
    <lineage>
        <taxon>Eukaryota</taxon>
        <taxon>Sar</taxon>
        <taxon>Alveolata</taxon>
        <taxon>Ciliophora</taxon>
        <taxon>Intramacronucleata</taxon>
        <taxon>Spirotrichea</taxon>
        <taxon>Stichotrichia</taxon>
        <taxon>Sporadotrichida</taxon>
        <taxon>Halteriidae</taxon>
        <taxon>Halteria</taxon>
    </lineage>
</organism>
<reference evidence="1" key="1">
    <citation type="submission" date="2019-06" db="EMBL/GenBank/DDBJ databases">
        <authorList>
            <person name="Zheng W."/>
        </authorList>
    </citation>
    <scope>NUCLEOTIDE SEQUENCE</scope>
    <source>
        <strain evidence="1">QDHG01</strain>
    </source>
</reference>
<sequence>MRRSEGAERVRLCMQPILALRFVCASFIRSPPQDTVQSCQTCVLKCSALSGRGPRGPIRQLNILPKLFNANE</sequence>
<keyword evidence="2" id="KW-1185">Reference proteome</keyword>
<name>A0A8J8T1F7_HALGN</name>
<dbReference type="AlphaFoldDB" id="A0A8J8T1F7"/>
<evidence type="ECO:0000313" key="2">
    <source>
        <dbReference type="Proteomes" id="UP000785679"/>
    </source>
</evidence>
<protein>
    <submittedName>
        <fullName evidence="1">Uncharacterized protein</fullName>
    </submittedName>
</protein>
<comment type="caution">
    <text evidence="1">The sequence shown here is derived from an EMBL/GenBank/DDBJ whole genome shotgun (WGS) entry which is preliminary data.</text>
</comment>